<sequence length="86" mass="10103">MEGYKGYSNFKCKFFPCHEVNNVETFNCMFCYCPLYLLKEDCGGDFVYLKNRIKDCSHCIKTHGENSYEFVQSKMKEVIEKAKKGN</sequence>
<dbReference type="EMBL" id="LJDB01000008">
    <property type="protein sequence ID" value="ONI42700.1"/>
    <property type="molecule type" value="Genomic_DNA"/>
</dbReference>
<accession>A0ACC8XGL9</accession>
<comment type="caution">
    <text evidence="1">The sequence shown here is derived from an EMBL/GenBank/DDBJ whole genome shotgun (WGS) entry which is preliminary data.</text>
</comment>
<protein>
    <submittedName>
        <fullName evidence="1">Metal-binding protein</fullName>
    </submittedName>
</protein>
<organism evidence="1 2">
    <name type="scientific">Candidatus Epulonipiscium fishelsonii</name>
    <dbReference type="NCBI Taxonomy" id="77094"/>
    <lineage>
        <taxon>Bacteria</taxon>
        <taxon>Bacillati</taxon>
        <taxon>Bacillota</taxon>
        <taxon>Clostridia</taxon>
        <taxon>Lachnospirales</taxon>
        <taxon>Lachnospiraceae</taxon>
        <taxon>Candidatus Epulonipiscium</taxon>
    </lineage>
</organism>
<keyword evidence="2" id="KW-1185">Reference proteome</keyword>
<dbReference type="Proteomes" id="UP000188605">
    <property type="component" value="Unassembled WGS sequence"/>
</dbReference>
<name>A0ACC8XGL9_9FIRM</name>
<gene>
    <name evidence="1" type="ORF">AN396_13495</name>
</gene>
<reference evidence="1" key="1">
    <citation type="submission" date="2016-08" db="EMBL/GenBank/DDBJ databases">
        <authorList>
            <person name="Ngugi D.K."/>
            <person name="Miyake S."/>
            <person name="Stingl U."/>
        </authorList>
    </citation>
    <scope>NUCLEOTIDE SEQUENCE</scope>
    <source>
        <strain evidence="1">SCG-B11WGA-EpuloA1</strain>
    </source>
</reference>
<evidence type="ECO:0000313" key="2">
    <source>
        <dbReference type="Proteomes" id="UP000188605"/>
    </source>
</evidence>
<proteinExistence type="predicted"/>
<evidence type="ECO:0000313" key="1">
    <source>
        <dbReference type="EMBL" id="ONI42700.1"/>
    </source>
</evidence>